<feature type="compositionally biased region" description="Acidic residues" evidence="1">
    <location>
        <begin position="52"/>
        <end position="61"/>
    </location>
</feature>
<dbReference type="GeneID" id="18256142"/>
<feature type="region of interest" description="Disordered" evidence="1">
    <location>
        <begin position="395"/>
        <end position="661"/>
    </location>
</feature>
<feature type="compositionally biased region" description="Acidic residues" evidence="1">
    <location>
        <begin position="649"/>
        <end position="661"/>
    </location>
</feature>
<sequence length="661" mass="74861">MSEESEESDNIGYLAQDLSGSEDEESISESELDQETEEESSSSDAQQLLDLEAFESGDSDLNESHSDYHGSSGISSAKTTSSFPQFIRLPLELRYRVWEFFCPDLTAKARVYWLQYSTPSPYQPPIRPPKSHPVYDGPLLDAQTRPARTMMAVHRESRQLALKALPDVLRFQPKGKAWLRFNARRDIIYLSNAEDFFAYEEIPRIPGFTDQIRHLAVEVRVLAELGNLHTILLWATFPNLEAMYFATEPVNHSPEYLRWCTSKSSNQYLVEINPDQDPWLEEPDMLYCWPDIKNHRDFAKKEINKKKLMEDMVQKADIDITWASSRTLNLWPLVQFQRDSNLDWFDQLATWDGKGKIEWPSDSDAFLYDSVLDEYESSGIDDSELSDLLDGLSSSEELDDFDEENSRISTSTDDETSEDGVTSATDLPSDDGANFAEFSNTESSSATNRGSPSEAESDHPVPQQYRSRLKRPRSRVVDSESEESESDGPRKCARFSGRNRRVIVDSDDGEAESSHDTLTRALRKRTVMSEDEGEEDDEQRDEDHDDNISQSSAASDRPDASLDGDDSDQDWGAAVEKPLSFTEKLQLHCEKVPIPPGDDDDGDSGDNDSSDKEGVSGDDYDAYTYADFQDDEDGNETLDHDSHGQDGYFDNEDEEGYGYED</sequence>
<protein>
    <recommendedName>
        <fullName evidence="2">2EXR domain-containing protein</fullName>
    </recommendedName>
</protein>
<keyword evidence="4" id="KW-1185">Reference proteome</keyword>
<dbReference type="EMBL" id="GL988040">
    <property type="protein sequence ID" value="EGS22556.1"/>
    <property type="molecule type" value="Genomic_DNA"/>
</dbReference>
<dbReference type="HOGENOM" id="CLU_015773_1_0_1"/>
<evidence type="ECO:0000259" key="2">
    <source>
        <dbReference type="Pfam" id="PF20150"/>
    </source>
</evidence>
<reference evidence="3 4" key="1">
    <citation type="journal article" date="2011" name="Cell">
        <title>Insight into structure and assembly of the nuclear pore complex by utilizing the genome of a eukaryotic thermophile.</title>
        <authorList>
            <person name="Amlacher S."/>
            <person name="Sarges P."/>
            <person name="Flemming D."/>
            <person name="van Noort V."/>
            <person name="Kunze R."/>
            <person name="Devos D.P."/>
            <person name="Arumugam M."/>
            <person name="Bork P."/>
            <person name="Hurt E."/>
        </authorList>
    </citation>
    <scope>NUCLEOTIDE SEQUENCE [LARGE SCALE GENOMIC DNA]</scope>
    <source>
        <strain evidence="4">DSM 1495 / CBS 144.50 / IMI 039719</strain>
    </source>
</reference>
<proteinExistence type="predicted"/>
<dbReference type="KEGG" id="cthr:CTHT_0021040"/>
<dbReference type="Proteomes" id="UP000008066">
    <property type="component" value="Unassembled WGS sequence"/>
</dbReference>
<feature type="compositionally biased region" description="Basic residues" evidence="1">
    <location>
        <begin position="491"/>
        <end position="501"/>
    </location>
</feature>
<evidence type="ECO:0000313" key="3">
    <source>
        <dbReference type="EMBL" id="EGS22556.1"/>
    </source>
</evidence>
<dbReference type="InterPro" id="IPR045518">
    <property type="entry name" value="2EXR"/>
</dbReference>
<feature type="compositionally biased region" description="Acidic residues" evidence="1">
    <location>
        <begin position="529"/>
        <end position="545"/>
    </location>
</feature>
<feature type="region of interest" description="Disordered" evidence="1">
    <location>
        <begin position="1"/>
        <end position="78"/>
    </location>
</feature>
<dbReference type="OrthoDB" id="3501032at2759"/>
<dbReference type="PANTHER" id="PTHR35910">
    <property type="entry name" value="2EXR DOMAIN-CONTAINING PROTEIN"/>
    <property type="match status" value="1"/>
</dbReference>
<feature type="domain" description="2EXR" evidence="2">
    <location>
        <begin position="83"/>
        <end position="188"/>
    </location>
</feature>
<gene>
    <name evidence="3" type="ORF">CTHT_0021040</name>
</gene>
<dbReference type="Pfam" id="PF20150">
    <property type="entry name" value="2EXR"/>
    <property type="match status" value="1"/>
</dbReference>
<organism evidence="4">
    <name type="scientific">Chaetomium thermophilum (strain DSM 1495 / CBS 144.50 / IMI 039719)</name>
    <name type="common">Thermochaetoides thermophila</name>
    <dbReference type="NCBI Taxonomy" id="759272"/>
    <lineage>
        <taxon>Eukaryota</taxon>
        <taxon>Fungi</taxon>
        <taxon>Dikarya</taxon>
        <taxon>Ascomycota</taxon>
        <taxon>Pezizomycotina</taxon>
        <taxon>Sordariomycetes</taxon>
        <taxon>Sordariomycetidae</taxon>
        <taxon>Sordariales</taxon>
        <taxon>Chaetomiaceae</taxon>
        <taxon>Thermochaetoides</taxon>
    </lineage>
</organism>
<dbReference type="PANTHER" id="PTHR35910:SF6">
    <property type="entry name" value="2EXR DOMAIN-CONTAINING PROTEIN"/>
    <property type="match status" value="1"/>
</dbReference>
<evidence type="ECO:0000256" key="1">
    <source>
        <dbReference type="SAM" id="MobiDB-lite"/>
    </source>
</evidence>
<dbReference type="AlphaFoldDB" id="G0S3H3"/>
<feature type="compositionally biased region" description="Acidic residues" evidence="1">
    <location>
        <begin position="597"/>
        <end position="608"/>
    </location>
</feature>
<feature type="compositionally biased region" description="Acidic residues" evidence="1">
    <location>
        <begin position="20"/>
        <end position="41"/>
    </location>
</feature>
<accession>G0S3H3</accession>
<evidence type="ECO:0000313" key="4">
    <source>
        <dbReference type="Proteomes" id="UP000008066"/>
    </source>
</evidence>
<dbReference type="eggNOG" id="ENOG502SWCQ">
    <property type="taxonomic scope" value="Eukaryota"/>
</dbReference>
<name>G0S3H3_CHATD</name>
<dbReference type="RefSeq" id="XP_006692575.1">
    <property type="nucleotide sequence ID" value="XM_006692512.1"/>
</dbReference>
<feature type="compositionally biased region" description="Polar residues" evidence="1">
    <location>
        <begin position="437"/>
        <end position="451"/>
    </location>
</feature>
<feature type="compositionally biased region" description="Low complexity" evidence="1">
    <location>
        <begin position="42"/>
        <end position="51"/>
    </location>
</feature>
<dbReference type="OMA" id="VWESHIL"/>